<keyword evidence="1" id="KW-0812">Transmembrane</keyword>
<dbReference type="AlphaFoldDB" id="K5D7A5"/>
<evidence type="ECO:0000313" key="3">
    <source>
        <dbReference type="Proteomes" id="UP000007995"/>
    </source>
</evidence>
<reference evidence="2 3" key="1">
    <citation type="submission" date="2012-02" db="EMBL/GenBank/DDBJ databases">
        <title>The Genome Sequence of Bacteroides finegoldii CL09T03C10.</title>
        <authorList>
            <consortium name="The Broad Institute Genome Sequencing Platform"/>
            <person name="Earl A."/>
            <person name="Ward D."/>
            <person name="Feldgarden M."/>
            <person name="Gevers D."/>
            <person name="Zitomersky N.L."/>
            <person name="Coyne M.J."/>
            <person name="Comstock L.E."/>
            <person name="Young S.K."/>
            <person name="Zeng Q."/>
            <person name="Gargeya S."/>
            <person name="Fitzgerald M."/>
            <person name="Haas B."/>
            <person name="Abouelleil A."/>
            <person name="Alvarado L."/>
            <person name="Arachchi H.M."/>
            <person name="Berlin A."/>
            <person name="Chapman S.B."/>
            <person name="Gearin G."/>
            <person name="Goldberg J."/>
            <person name="Griggs A."/>
            <person name="Gujja S."/>
            <person name="Hansen M."/>
            <person name="Heiman D."/>
            <person name="Howarth C."/>
            <person name="Larimer J."/>
            <person name="Lui A."/>
            <person name="MacDonald P.J.P."/>
            <person name="McCowen C."/>
            <person name="Montmayeur A."/>
            <person name="Murphy C."/>
            <person name="Neiman D."/>
            <person name="Pearson M."/>
            <person name="Priest M."/>
            <person name="Roberts A."/>
            <person name="Saif S."/>
            <person name="Shea T."/>
            <person name="Sisk P."/>
            <person name="Stolte C."/>
            <person name="Sykes S."/>
            <person name="Wortman J."/>
            <person name="Nusbaum C."/>
            <person name="Birren B."/>
        </authorList>
    </citation>
    <scope>NUCLEOTIDE SEQUENCE [LARGE SCALE GENOMIC DNA]</scope>
    <source>
        <strain evidence="2 3">CL09T03C10</strain>
    </source>
</reference>
<proteinExistence type="predicted"/>
<organism evidence="2 3">
    <name type="scientific">Bacteroides finegoldii CL09T03C10</name>
    <dbReference type="NCBI Taxonomy" id="997888"/>
    <lineage>
        <taxon>Bacteria</taxon>
        <taxon>Pseudomonadati</taxon>
        <taxon>Bacteroidota</taxon>
        <taxon>Bacteroidia</taxon>
        <taxon>Bacteroidales</taxon>
        <taxon>Bacteroidaceae</taxon>
        <taxon>Bacteroides</taxon>
    </lineage>
</organism>
<keyword evidence="1" id="KW-0472">Membrane</keyword>
<comment type="caution">
    <text evidence="2">The sequence shown here is derived from an EMBL/GenBank/DDBJ whole genome shotgun (WGS) entry which is preliminary data.</text>
</comment>
<feature type="transmembrane region" description="Helical" evidence="1">
    <location>
        <begin position="15"/>
        <end position="30"/>
    </location>
</feature>
<protein>
    <submittedName>
        <fullName evidence="2">Uncharacterized protein</fullName>
    </submittedName>
</protein>
<dbReference type="HOGENOM" id="CLU_3395035_0_0_10"/>
<keyword evidence="1" id="KW-1133">Transmembrane helix</keyword>
<dbReference type="EMBL" id="AGXW01000015">
    <property type="protein sequence ID" value="EKJ88808.1"/>
    <property type="molecule type" value="Genomic_DNA"/>
</dbReference>
<dbReference type="Proteomes" id="UP000007995">
    <property type="component" value="Unassembled WGS sequence"/>
</dbReference>
<name>K5D7A5_9BACE</name>
<evidence type="ECO:0000313" key="2">
    <source>
        <dbReference type="EMBL" id="EKJ88808.1"/>
    </source>
</evidence>
<sequence length="31" mass="3651">MVVEKFKTAHIKTKILNFSTLLIFYAYGFIN</sequence>
<evidence type="ECO:0000256" key="1">
    <source>
        <dbReference type="SAM" id="Phobius"/>
    </source>
</evidence>
<accession>K5D7A5</accession>
<gene>
    <name evidence="2" type="ORF">HMPREF1057_04106</name>
</gene>